<gene>
    <name evidence="10" type="ORF">H9Q13_09355</name>
</gene>
<evidence type="ECO:0000256" key="6">
    <source>
        <dbReference type="ARBA" id="ARBA00022833"/>
    </source>
</evidence>
<dbReference type="InterPro" id="IPR026444">
    <property type="entry name" value="Secre_tail"/>
</dbReference>
<organism evidence="10 11">
    <name type="scientific">Pontibacter aquaedesilientis</name>
    <dbReference type="NCBI Taxonomy" id="2766980"/>
    <lineage>
        <taxon>Bacteria</taxon>
        <taxon>Pseudomonadati</taxon>
        <taxon>Bacteroidota</taxon>
        <taxon>Cytophagia</taxon>
        <taxon>Cytophagales</taxon>
        <taxon>Hymenobacteraceae</taxon>
        <taxon>Pontibacter</taxon>
    </lineage>
</organism>
<accession>A0ABR7XGF1</accession>
<dbReference type="PROSITE" id="PS50093">
    <property type="entry name" value="PKD"/>
    <property type="match status" value="1"/>
</dbReference>
<dbReference type="InterPro" id="IPR024079">
    <property type="entry name" value="MetalloPept_cat_dom_sf"/>
</dbReference>
<comment type="caution">
    <text evidence="10">The sequence shown here is derived from an EMBL/GenBank/DDBJ whole genome shotgun (WGS) entry which is preliminary data.</text>
</comment>
<dbReference type="InterPro" id="IPR022409">
    <property type="entry name" value="PKD/Chitinase_dom"/>
</dbReference>
<sequence length="499" mass="55670">MPMRLFILLLFLLTTYAGLAQVSVPARERSCATDSYLEVMKQQDPGFEQRYKLTLEAVQQAMRQRPAGQHLRQATVTVPVVFHVVYNKQGENIRDEQILSQLAVLNEDFRRMNADTTNTPAYFRSLAADTQIEFCLAIVDPQGNPTTGITRTQTSKESFSFFSDLVKSTANGGIDGWDHTQYLNIWICNLSNDELGYSSSPGATPSRDGVVLHHRSVGAAPFNTSMWAFNLGRTATHEIGHWLGLKHIWGLGITCRDSDDIDDTPNQLSETVGCPDGIRLSCDNGPNGNMWQNYMDYTNDACMNLFTAGQATYMQSVLQSARSYVYASVACTGELRSRFQVAQPGDTLVAVGDQVQFQGSFAGFKPTAWLWHFEGGTPATSTEQNPTVRYSRPGNYRVSLTTSNENMSHTLEKEDYIYVTPNDVRVYPNPASGFITIEQAARQEVLQVELINRYGQAMLKEQVQDRVLRLDVQGLPAGMYILRMASTNGLRTEKVSILK</sequence>
<dbReference type="CDD" id="cd04275">
    <property type="entry name" value="ZnMc_pappalysin_like"/>
    <property type="match status" value="1"/>
</dbReference>
<dbReference type="InterPro" id="IPR013783">
    <property type="entry name" value="Ig-like_fold"/>
</dbReference>
<dbReference type="Pfam" id="PF18962">
    <property type="entry name" value="Por_Secre_tail"/>
    <property type="match status" value="1"/>
</dbReference>
<evidence type="ECO:0000256" key="2">
    <source>
        <dbReference type="ARBA" id="ARBA00022670"/>
    </source>
</evidence>
<keyword evidence="3" id="KW-0479">Metal-binding</keyword>
<dbReference type="SUPFAM" id="SSF55486">
    <property type="entry name" value="Metalloproteases ('zincins'), catalytic domain"/>
    <property type="match status" value="1"/>
</dbReference>
<evidence type="ECO:0000256" key="5">
    <source>
        <dbReference type="ARBA" id="ARBA00022801"/>
    </source>
</evidence>
<keyword evidence="7" id="KW-0482">Metalloprotease</keyword>
<evidence type="ECO:0000259" key="9">
    <source>
        <dbReference type="PROSITE" id="PS50093"/>
    </source>
</evidence>
<dbReference type="NCBIfam" id="TIGR04183">
    <property type="entry name" value="Por_Secre_tail"/>
    <property type="match status" value="1"/>
</dbReference>
<protein>
    <submittedName>
        <fullName evidence="10">T9SS type A sorting domain-containing protein</fullName>
    </submittedName>
</protein>
<dbReference type="SMART" id="SM00089">
    <property type="entry name" value="PKD"/>
    <property type="match status" value="1"/>
</dbReference>
<evidence type="ECO:0000313" key="10">
    <source>
        <dbReference type="EMBL" id="MBD1397370.1"/>
    </source>
</evidence>
<dbReference type="CDD" id="cd00146">
    <property type="entry name" value="PKD"/>
    <property type="match status" value="1"/>
</dbReference>
<dbReference type="Pfam" id="PF05572">
    <property type="entry name" value="Peptidase_M43"/>
    <property type="match status" value="1"/>
</dbReference>
<evidence type="ECO:0000256" key="7">
    <source>
        <dbReference type="ARBA" id="ARBA00023049"/>
    </source>
</evidence>
<keyword evidence="11" id="KW-1185">Reference proteome</keyword>
<dbReference type="EMBL" id="JACXAJ010000003">
    <property type="protein sequence ID" value="MBD1397370.1"/>
    <property type="molecule type" value="Genomic_DNA"/>
</dbReference>
<keyword evidence="6" id="KW-0862">Zinc</keyword>
<dbReference type="PANTHER" id="PTHR47466:SF1">
    <property type="entry name" value="METALLOPROTEASE MEP1 (AFU_ORTHOLOGUE AFUA_1G07730)-RELATED"/>
    <property type="match status" value="1"/>
</dbReference>
<keyword evidence="8" id="KW-1015">Disulfide bond</keyword>
<evidence type="ECO:0000256" key="3">
    <source>
        <dbReference type="ARBA" id="ARBA00022723"/>
    </source>
</evidence>
<evidence type="ECO:0000256" key="8">
    <source>
        <dbReference type="ARBA" id="ARBA00023157"/>
    </source>
</evidence>
<dbReference type="InterPro" id="IPR000601">
    <property type="entry name" value="PKD_dom"/>
</dbReference>
<name>A0ABR7XGF1_9BACT</name>
<dbReference type="Pfam" id="PF18911">
    <property type="entry name" value="PKD_4"/>
    <property type="match status" value="1"/>
</dbReference>
<dbReference type="SUPFAM" id="SSF49299">
    <property type="entry name" value="PKD domain"/>
    <property type="match status" value="1"/>
</dbReference>
<comment type="similarity">
    <text evidence="1">Belongs to the peptidase M43B family.</text>
</comment>
<dbReference type="InterPro" id="IPR008754">
    <property type="entry name" value="Peptidase_M43"/>
</dbReference>
<evidence type="ECO:0000256" key="1">
    <source>
        <dbReference type="ARBA" id="ARBA00008721"/>
    </source>
</evidence>
<dbReference type="Gene3D" id="3.40.390.10">
    <property type="entry name" value="Collagenase (Catalytic Domain)"/>
    <property type="match status" value="1"/>
</dbReference>
<keyword evidence="5" id="KW-0378">Hydrolase</keyword>
<proteinExistence type="inferred from homology"/>
<dbReference type="Proteomes" id="UP000625551">
    <property type="component" value="Unassembled WGS sequence"/>
</dbReference>
<dbReference type="PANTHER" id="PTHR47466">
    <property type="match status" value="1"/>
</dbReference>
<keyword evidence="4" id="KW-0732">Signal</keyword>
<feature type="domain" description="PKD" evidence="9">
    <location>
        <begin position="350"/>
        <end position="404"/>
    </location>
</feature>
<evidence type="ECO:0000256" key="4">
    <source>
        <dbReference type="ARBA" id="ARBA00022729"/>
    </source>
</evidence>
<evidence type="ECO:0000313" key="11">
    <source>
        <dbReference type="Proteomes" id="UP000625551"/>
    </source>
</evidence>
<reference evidence="10 11" key="1">
    <citation type="submission" date="2020-09" db="EMBL/GenBank/DDBJ databases">
        <title>Genome sequencing and assembly of Pontibacter sp.</title>
        <authorList>
            <person name="Chhetri G."/>
        </authorList>
    </citation>
    <scope>NUCLEOTIDE SEQUENCE [LARGE SCALE GENOMIC DNA]</scope>
    <source>
        <strain evidence="10 11">JH31</strain>
    </source>
</reference>
<keyword evidence="2" id="KW-0645">Protease</keyword>
<dbReference type="InterPro" id="IPR035986">
    <property type="entry name" value="PKD_dom_sf"/>
</dbReference>
<dbReference type="Gene3D" id="2.60.40.10">
    <property type="entry name" value="Immunoglobulins"/>
    <property type="match status" value="1"/>
</dbReference>